<keyword evidence="6" id="KW-0378">Hydrolase</keyword>
<keyword evidence="7 17" id="KW-0347">Helicase</keyword>
<keyword evidence="8 17" id="KW-0269">Exonuclease</keyword>
<evidence type="ECO:0000256" key="2">
    <source>
        <dbReference type="ARBA" id="ARBA00022722"/>
    </source>
</evidence>
<evidence type="ECO:0000256" key="10">
    <source>
        <dbReference type="ARBA" id="ARBA00023004"/>
    </source>
</evidence>
<evidence type="ECO:0000259" key="16">
    <source>
        <dbReference type="Pfam" id="PF21445"/>
    </source>
</evidence>
<keyword evidence="5" id="KW-0227">DNA damage</keyword>
<proteinExistence type="predicted"/>
<evidence type="ECO:0000313" key="17">
    <source>
        <dbReference type="EMBL" id="QNM08248.1"/>
    </source>
</evidence>
<dbReference type="RefSeq" id="WP_118647151.1">
    <property type="nucleotide sequence ID" value="NZ_CP060635.1"/>
</dbReference>
<evidence type="ECO:0000256" key="1">
    <source>
        <dbReference type="ARBA" id="ARBA00022485"/>
    </source>
</evidence>
<accession>A0A7G9GBR6</accession>
<keyword evidence="9" id="KW-0067">ATP-binding</keyword>
<dbReference type="PANTHER" id="PTHR30591">
    <property type="entry name" value="RECBCD ENZYME SUBUNIT RECC"/>
    <property type="match status" value="1"/>
</dbReference>
<evidence type="ECO:0000256" key="14">
    <source>
        <dbReference type="SAM" id="MobiDB-lite"/>
    </source>
</evidence>
<dbReference type="GO" id="GO:0046872">
    <property type="term" value="F:metal ion binding"/>
    <property type="evidence" value="ECO:0007669"/>
    <property type="project" value="UniProtKB-KW"/>
</dbReference>
<dbReference type="GO" id="GO:0003677">
    <property type="term" value="F:DNA binding"/>
    <property type="evidence" value="ECO:0007669"/>
    <property type="project" value="UniProtKB-KW"/>
</dbReference>
<dbReference type="Gene3D" id="3.90.320.10">
    <property type="match status" value="1"/>
</dbReference>
<dbReference type="Pfam" id="PF21445">
    <property type="entry name" value="ADDB_N"/>
    <property type="match status" value="1"/>
</dbReference>
<evidence type="ECO:0000313" key="18">
    <source>
        <dbReference type="Proteomes" id="UP000515860"/>
    </source>
</evidence>
<dbReference type="InterPro" id="IPR049035">
    <property type="entry name" value="ADDB_N"/>
</dbReference>
<keyword evidence="4" id="KW-0547">Nucleotide-binding</keyword>
<keyword evidence="3" id="KW-0479">Metal-binding</keyword>
<reference evidence="17 18" key="1">
    <citation type="submission" date="2020-08" db="EMBL/GenBank/DDBJ databases">
        <authorList>
            <person name="Liu C."/>
            <person name="Sun Q."/>
        </authorList>
    </citation>
    <scope>NUCLEOTIDE SEQUENCE [LARGE SCALE GENOMIC DNA]</scope>
    <source>
        <strain evidence="17 18">NSJ-29</strain>
    </source>
</reference>
<dbReference type="InterPro" id="IPR014140">
    <property type="entry name" value="DNA_helicase_suAddB"/>
</dbReference>
<dbReference type="Gene3D" id="3.40.50.300">
    <property type="entry name" value="P-loop containing nucleotide triphosphate hydrolases"/>
    <property type="match status" value="3"/>
</dbReference>
<dbReference type="SUPFAM" id="SSF52540">
    <property type="entry name" value="P-loop containing nucleoside triphosphate hydrolases"/>
    <property type="match status" value="1"/>
</dbReference>
<dbReference type="InterPro" id="IPR038726">
    <property type="entry name" value="PDDEXK_AddAB-type"/>
</dbReference>
<dbReference type="InterPro" id="IPR027417">
    <property type="entry name" value="P-loop_NTPase"/>
</dbReference>
<dbReference type="InterPro" id="IPR011604">
    <property type="entry name" value="PDDEXK-like_dom_sf"/>
</dbReference>
<evidence type="ECO:0000256" key="9">
    <source>
        <dbReference type="ARBA" id="ARBA00022840"/>
    </source>
</evidence>
<evidence type="ECO:0000256" key="6">
    <source>
        <dbReference type="ARBA" id="ARBA00022801"/>
    </source>
</evidence>
<evidence type="ECO:0000256" key="8">
    <source>
        <dbReference type="ARBA" id="ARBA00022839"/>
    </source>
</evidence>
<dbReference type="Proteomes" id="UP000515860">
    <property type="component" value="Chromosome"/>
</dbReference>
<keyword evidence="1" id="KW-0004">4Fe-4S</keyword>
<dbReference type="AlphaFoldDB" id="A0A7G9GBR6"/>
<evidence type="ECO:0000256" key="5">
    <source>
        <dbReference type="ARBA" id="ARBA00022763"/>
    </source>
</evidence>
<dbReference type="KEGG" id="whj:H9Q79_15385"/>
<keyword evidence="13" id="KW-0234">DNA repair</keyword>
<evidence type="ECO:0000259" key="15">
    <source>
        <dbReference type="Pfam" id="PF12705"/>
    </source>
</evidence>
<evidence type="ECO:0000256" key="11">
    <source>
        <dbReference type="ARBA" id="ARBA00023014"/>
    </source>
</evidence>
<evidence type="ECO:0000256" key="7">
    <source>
        <dbReference type="ARBA" id="ARBA00022806"/>
    </source>
</evidence>
<dbReference type="NCBIfam" id="TIGR02773">
    <property type="entry name" value="addB_Gpos"/>
    <property type="match status" value="1"/>
</dbReference>
<evidence type="ECO:0000256" key="4">
    <source>
        <dbReference type="ARBA" id="ARBA00022741"/>
    </source>
</evidence>
<dbReference type="GO" id="GO:0000724">
    <property type="term" value="P:double-strand break repair via homologous recombination"/>
    <property type="evidence" value="ECO:0007669"/>
    <property type="project" value="InterPro"/>
</dbReference>
<keyword evidence="2" id="KW-0540">Nuclease</keyword>
<organism evidence="17 18">
    <name type="scientific">Wansuia hejianensis</name>
    <dbReference type="NCBI Taxonomy" id="2763667"/>
    <lineage>
        <taxon>Bacteria</taxon>
        <taxon>Bacillati</taxon>
        <taxon>Bacillota</taxon>
        <taxon>Clostridia</taxon>
        <taxon>Lachnospirales</taxon>
        <taxon>Lachnospiraceae</taxon>
        <taxon>Wansuia</taxon>
    </lineage>
</organism>
<sequence>MSLQLIAGNSGSGKSHYIYEKIIRESVEHPERNYLMIVPEQFTMQTEKELVSLHPRKGILNIDVLSFNRLAYRVFEEVGGNTRPVLEETGKSLVLQKVVWDRQKELKVLGGTLRKSGSIAQMKSLVSELLQYKVAPEDLEEWVPEQEGCRLLAWKLEDVKTVYRGFADYLSERYLTAEEVPEVLCGVIGKSRILKGSTVVLDGFTGFTPVQNQVIRELYGLCSRIYVVVTLDRREEPCRNDGPHRLFHMSRQMTRKLVDMARETGTEVLPVDWVVPGMNGRFAGNRPMHFLEQHLFRYDKHEFREEQEAISVWEAEDPAGELSYVAGTILRLIREEGYCYRDFALVTGDLPSYGRVAEAVFEAADIPFFLDQKHPVLMNPLVEFIRSAVDMVVQNFSYESVFRYLRCGLTDFTREETDRLENYVLALGIRGWKQYGERWVRMYRNMKPEEIGSLNGLRERFSSGLEEFVTGMRERKSTASRKTEVLYQLIVRNEVQKKLKLQEESFHALGEAAMEKEYAQIYGIVMNLLDKLVEVLGRERMGINAYQQILEAGFQETQIGLIPPGGDQVLVGDIERTRLKNVKVLFLAGINEGIIPKPVSKAGILSEVDREYLRSRSVELAPTAREEMYRQRFYLYLNLTKPSERLYLSYCKADAKGSALMPSYLIGVITRLFPGIRISKLALERNVTDRLETSEGAMELFLEGIQNIRKGRTDVGFLELYRWYQKDGQRKKQLECLLQAAFYENPQTGIGRAVAKALYGGVLENSATRLEQFAACAFAHFLQYGLKLREREKYEFSAADMGTVMHETLEKFSEKLAGRGYRWAELTEEQRDSLVDESLEEIVHDYGNTILHSSSRNTYLITRVQNMMRCTVWALQEQIRKGAFEPGGFEISFAAEDHLDSINIDLSEDEKLKLRGRIDRMDRCETADKIYVKIIDYKTGNTTLDLLALYHGLQLQLAVYLNAAVELEQKKHPEKEVEPAGIYYYHIQDPFVTAGSVEDEKDQEEILKALKMDGLSRNEGEILSLLDRTVPPGGRSSVIPVGYNKNGSLAWYSKVAEKEDFEVIQRYTDRKIREIGRRMLAGETAVSPCLTEKRDSCAYCPYHGICGFDERIPGFSYRRLSKLSQEEIMKLMREELSAGDGGSDGKEGSNPWE</sequence>
<dbReference type="InterPro" id="IPR011335">
    <property type="entry name" value="Restrct_endonuc-II-like"/>
</dbReference>
<dbReference type="GO" id="GO:0004386">
    <property type="term" value="F:helicase activity"/>
    <property type="evidence" value="ECO:0007669"/>
    <property type="project" value="UniProtKB-KW"/>
</dbReference>
<feature type="domain" description="ATP-dependent helicase/deoxyribonuclease subunit B N-terminal" evidence="16">
    <location>
        <begin position="5"/>
        <end position="292"/>
    </location>
</feature>
<keyword evidence="18" id="KW-1185">Reference proteome</keyword>
<dbReference type="EMBL" id="CP060635">
    <property type="protein sequence ID" value="QNM08248.1"/>
    <property type="molecule type" value="Genomic_DNA"/>
</dbReference>
<protein>
    <submittedName>
        <fullName evidence="17">Helicase-exonuclease AddAB subunit AddB</fullName>
    </submittedName>
</protein>
<keyword evidence="12" id="KW-0238">DNA-binding</keyword>
<feature type="domain" description="PD-(D/E)XK endonuclease-like" evidence="15">
    <location>
        <begin position="766"/>
        <end position="1106"/>
    </location>
</feature>
<dbReference type="GO" id="GO:0051539">
    <property type="term" value="F:4 iron, 4 sulfur cluster binding"/>
    <property type="evidence" value="ECO:0007669"/>
    <property type="project" value="UniProtKB-KW"/>
</dbReference>
<dbReference type="SUPFAM" id="SSF52980">
    <property type="entry name" value="Restriction endonuclease-like"/>
    <property type="match status" value="1"/>
</dbReference>
<evidence type="ECO:0000256" key="3">
    <source>
        <dbReference type="ARBA" id="ARBA00022723"/>
    </source>
</evidence>
<evidence type="ECO:0000256" key="13">
    <source>
        <dbReference type="ARBA" id="ARBA00023204"/>
    </source>
</evidence>
<dbReference type="Pfam" id="PF12705">
    <property type="entry name" value="PDDEXK_1"/>
    <property type="match status" value="1"/>
</dbReference>
<keyword evidence="11" id="KW-0411">Iron-sulfur</keyword>
<dbReference type="PANTHER" id="PTHR30591:SF1">
    <property type="entry name" value="RECBCD ENZYME SUBUNIT RECC"/>
    <property type="match status" value="1"/>
</dbReference>
<gene>
    <name evidence="17" type="primary">addB</name>
    <name evidence="17" type="ORF">H9Q79_15385</name>
</gene>
<keyword evidence="10" id="KW-0408">Iron</keyword>
<name>A0A7G9GBR6_9FIRM</name>
<dbReference type="GO" id="GO:0004527">
    <property type="term" value="F:exonuclease activity"/>
    <property type="evidence" value="ECO:0007669"/>
    <property type="project" value="UniProtKB-KW"/>
</dbReference>
<evidence type="ECO:0000256" key="12">
    <source>
        <dbReference type="ARBA" id="ARBA00023125"/>
    </source>
</evidence>
<dbReference type="GO" id="GO:0005524">
    <property type="term" value="F:ATP binding"/>
    <property type="evidence" value="ECO:0007669"/>
    <property type="project" value="UniProtKB-KW"/>
</dbReference>
<feature type="region of interest" description="Disordered" evidence="14">
    <location>
        <begin position="1134"/>
        <end position="1153"/>
    </location>
</feature>